<dbReference type="AlphaFoldDB" id="A0A974NRA3"/>
<accession>A0A974NRA3</accession>
<evidence type="ECO:0000256" key="1">
    <source>
        <dbReference type="ARBA" id="ARBA00007870"/>
    </source>
</evidence>
<keyword evidence="8" id="KW-1185">Reference proteome</keyword>
<feature type="domain" description="Ketopantoate reductase N-terminal" evidence="5">
    <location>
        <begin position="3"/>
        <end position="151"/>
    </location>
</feature>
<proteinExistence type="inferred from homology"/>
<comment type="function">
    <text evidence="4">Catalyzes the NADPH-dependent reduction of ketopantoate into pantoic acid.</text>
</comment>
<evidence type="ECO:0000256" key="2">
    <source>
        <dbReference type="ARBA" id="ARBA00022857"/>
    </source>
</evidence>
<comment type="similarity">
    <text evidence="1 4">Belongs to the ketopantoate reductase family.</text>
</comment>
<evidence type="ECO:0000256" key="4">
    <source>
        <dbReference type="RuleBase" id="RU362068"/>
    </source>
</evidence>
<organism evidence="7 8">
    <name type="scientific">Peribacillus psychrosaccharolyticus</name>
    <name type="common">Bacillus psychrosaccharolyticus</name>
    <dbReference type="NCBI Taxonomy" id="1407"/>
    <lineage>
        <taxon>Bacteria</taxon>
        <taxon>Bacillati</taxon>
        <taxon>Bacillota</taxon>
        <taxon>Bacilli</taxon>
        <taxon>Bacillales</taxon>
        <taxon>Bacillaceae</taxon>
        <taxon>Peribacillus</taxon>
    </lineage>
</organism>
<evidence type="ECO:0000259" key="6">
    <source>
        <dbReference type="Pfam" id="PF08546"/>
    </source>
</evidence>
<name>A0A974NRA3_PERPY</name>
<dbReference type="EC" id="1.1.1.169" evidence="4"/>
<evidence type="ECO:0000256" key="3">
    <source>
        <dbReference type="ARBA" id="ARBA00023002"/>
    </source>
</evidence>
<keyword evidence="3 4" id="KW-0560">Oxidoreductase</keyword>
<dbReference type="InterPro" id="IPR013328">
    <property type="entry name" value="6PGD_dom2"/>
</dbReference>
<keyword evidence="4" id="KW-0566">Pantothenate biosynthesis</keyword>
<feature type="domain" description="Ketopantoate reductase C-terminal" evidence="6">
    <location>
        <begin position="179"/>
        <end position="300"/>
    </location>
</feature>
<dbReference type="KEGG" id="ppsr:I6J18_11615"/>
<reference evidence="7 8" key="1">
    <citation type="submission" date="2021-01" db="EMBL/GenBank/DDBJ databases">
        <title>FDA dAtabase for Regulatory Grade micrObial Sequences (FDA-ARGOS): Supporting development and validation of Infectious Disease Dx tests.</title>
        <authorList>
            <person name="Nelson B."/>
            <person name="Plummer A."/>
            <person name="Tallon L."/>
            <person name="Sadzewicz L."/>
            <person name="Zhao X."/>
            <person name="Boylan J."/>
            <person name="Ott S."/>
            <person name="Bowen H."/>
            <person name="Vavikolanu K."/>
            <person name="Mehta A."/>
            <person name="Aluvathingal J."/>
            <person name="Nadendla S."/>
            <person name="Myers T."/>
            <person name="Yan Y."/>
            <person name="Sichtig H."/>
        </authorList>
    </citation>
    <scope>NUCLEOTIDE SEQUENCE [LARGE SCALE GENOMIC DNA]</scope>
    <source>
        <strain evidence="7 8">FDAARGOS_1161</strain>
    </source>
</reference>
<dbReference type="InterPro" id="IPR008927">
    <property type="entry name" value="6-PGluconate_DH-like_C_sf"/>
</dbReference>
<dbReference type="Pfam" id="PF08546">
    <property type="entry name" value="ApbA_C"/>
    <property type="match status" value="1"/>
</dbReference>
<dbReference type="Gene3D" id="1.10.1040.10">
    <property type="entry name" value="N-(1-d-carboxylethyl)-l-norvaline Dehydrogenase, domain 2"/>
    <property type="match status" value="1"/>
</dbReference>
<dbReference type="PANTHER" id="PTHR21708">
    <property type="entry name" value="PROBABLE 2-DEHYDROPANTOATE 2-REDUCTASE"/>
    <property type="match status" value="1"/>
</dbReference>
<dbReference type="Pfam" id="PF02558">
    <property type="entry name" value="ApbA"/>
    <property type="match status" value="1"/>
</dbReference>
<gene>
    <name evidence="7" type="ORF">I6J18_11615</name>
</gene>
<dbReference type="EMBL" id="CP068053">
    <property type="protein sequence ID" value="QQT02418.1"/>
    <property type="molecule type" value="Genomic_DNA"/>
</dbReference>
<dbReference type="GO" id="GO:0008677">
    <property type="term" value="F:2-dehydropantoate 2-reductase activity"/>
    <property type="evidence" value="ECO:0007669"/>
    <property type="project" value="UniProtKB-EC"/>
</dbReference>
<protein>
    <recommendedName>
        <fullName evidence="4">2-dehydropantoate 2-reductase</fullName>
        <ecNumber evidence="4">1.1.1.169</ecNumber>
    </recommendedName>
    <alternativeName>
        <fullName evidence="4">Ketopantoate reductase</fullName>
    </alternativeName>
</protein>
<dbReference type="InterPro" id="IPR013332">
    <property type="entry name" value="KPR_N"/>
</dbReference>
<evidence type="ECO:0000313" key="8">
    <source>
        <dbReference type="Proteomes" id="UP000595254"/>
    </source>
</evidence>
<dbReference type="InterPro" id="IPR051402">
    <property type="entry name" value="KPR-Related"/>
</dbReference>
<dbReference type="NCBIfam" id="TIGR00745">
    <property type="entry name" value="apbA_panE"/>
    <property type="match status" value="1"/>
</dbReference>
<dbReference type="PANTHER" id="PTHR21708:SF26">
    <property type="entry name" value="2-DEHYDROPANTOATE 2-REDUCTASE"/>
    <property type="match status" value="1"/>
</dbReference>
<comment type="pathway">
    <text evidence="4">Cofactor biosynthesis; (R)-pantothenate biosynthesis; (R)-pantoate from 3-methyl-2-oxobutanoate: step 2/2.</text>
</comment>
<sequence length="303" mass="33942">MNIVIIGAGALGVYYGARWQESGQPVQFLVRERRARQIAEEGLYVTSPHGNYLFHEIDYTENVEDIENPDLILLSVKGHHLEGTLPALTYLVEKGAKILPILNGLEHIHILQQTFGEEAVMGGSAYIIATLNERGHVVHSSTQHDLVFGPLHPSQQELCAQIENISDQAIMDAHHSTQILRRIWQKYIFINAFSGVTTAANLNIGTIRHYPETFSLLKKVLIEMQQLAAAYDIEITDNQIAQSIQQLHDLPDEATSSMHQDRRKFLTLEVEHLQGGALRLASMAGIKLPVIETLYGIIKPFEN</sequence>
<keyword evidence="2 4" id="KW-0521">NADP</keyword>
<dbReference type="InterPro" id="IPR003710">
    <property type="entry name" value="ApbA"/>
</dbReference>
<dbReference type="SUPFAM" id="SSF51735">
    <property type="entry name" value="NAD(P)-binding Rossmann-fold domains"/>
    <property type="match status" value="1"/>
</dbReference>
<dbReference type="InterPro" id="IPR013752">
    <property type="entry name" value="KPA_reductase"/>
</dbReference>
<dbReference type="Proteomes" id="UP000595254">
    <property type="component" value="Chromosome"/>
</dbReference>
<dbReference type="GO" id="GO:0015940">
    <property type="term" value="P:pantothenate biosynthetic process"/>
    <property type="evidence" value="ECO:0007669"/>
    <property type="project" value="UniProtKB-KW"/>
</dbReference>
<comment type="catalytic activity">
    <reaction evidence="4">
        <text>(R)-pantoate + NADP(+) = 2-dehydropantoate + NADPH + H(+)</text>
        <dbReference type="Rhea" id="RHEA:16233"/>
        <dbReference type="ChEBI" id="CHEBI:11561"/>
        <dbReference type="ChEBI" id="CHEBI:15378"/>
        <dbReference type="ChEBI" id="CHEBI:15980"/>
        <dbReference type="ChEBI" id="CHEBI:57783"/>
        <dbReference type="ChEBI" id="CHEBI:58349"/>
        <dbReference type="EC" id="1.1.1.169"/>
    </reaction>
</comment>
<evidence type="ECO:0000259" key="5">
    <source>
        <dbReference type="Pfam" id="PF02558"/>
    </source>
</evidence>
<evidence type="ECO:0000313" key="7">
    <source>
        <dbReference type="EMBL" id="QQT02418.1"/>
    </source>
</evidence>
<dbReference type="SUPFAM" id="SSF48179">
    <property type="entry name" value="6-phosphogluconate dehydrogenase C-terminal domain-like"/>
    <property type="match status" value="1"/>
</dbReference>
<dbReference type="InterPro" id="IPR036291">
    <property type="entry name" value="NAD(P)-bd_dom_sf"/>
</dbReference>
<dbReference type="Gene3D" id="3.40.50.720">
    <property type="entry name" value="NAD(P)-binding Rossmann-like Domain"/>
    <property type="match status" value="1"/>
</dbReference>
<dbReference type="GO" id="GO:0005737">
    <property type="term" value="C:cytoplasm"/>
    <property type="evidence" value="ECO:0007669"/>
    <property type="project" value="TreeGrafter"/>
</dbReference>
<dbReference type="RefSeq" id="WP_040374396.1">
    <property type="nucleotide sequence ID" value="NZ_CP068053.1"/>
</dbReference>